<feature type="active site" description="Proton acceptor" evidence="15">
    <location>
        <position position="143"/>
    </location>
</feature>
<dbReference type="SUPFAM" id="SSF55031">
    <property type="entry name" value="Bacterial exopeptidase dimerisation domain"/>
    <property type="match status" value="1"/>
</dbReference>
<evidence type="ECO:0000313" key="18">
    <source>
        <dbReference type="Proteomes" id="UP000186806"/>
    </source>
</evidence>
<dbReference type="GO" id="GO:0008777">
    <property type="term" value="F:acetylornithine deacetylase activity"/>
    <property type="evidence" value="ECO:0007669"/>
    <property type="project" value="TreeGrafter"/>
</dbReference>
<evidence type="ECO:0000256" key="13">
    <source>
        <dbReference type="ARBA" id="ARBA00031891"/>
    </source>
</evidence>
<keyword evidence="10 15" id="KW-0220">Diaminopimelate biosynthesis</keyword>
<evidence type="ECO:0000259" key="16">
    <source>
        <dbReference type="Pfam" id="PF07687"/>
    </source>
</evidence>
<keyword evidence="12 15" id="KW-0170">Cobalt</keyword>
<feature type="binding site" evidence="15">
    <location>
        <position position="172"/>
    </location>
    <ligand>
        <name>Zn(2+)</name>
        <dbReference type="ChEBI" id="CHEBI:29105"/>
        <label>1</label>
    </ligand>
</feature>
<comment type="cofactor">
    <cofactor evidence="15">
        <name>Zn(2+)</name>
        <dbReference type="ChEBI" id="CHEBI:29105"/>
    </cofactor>
    <cofactor evidence="15">
        <name>Co(2+)</name>
        <dbReference type="ChEBI" id="CHEBI:48828"/>
    </cofactor>
    <text evidence="15">Binds 2 Zn(2+) or Co(2+) ions per subunit.</text>
</comment>
<gene>
    <name evidence="15" type="primary">dapE</name>
    <name evidence="17" type="ORF">BTW10_02150</name>
</gene>
<dbReference type="GO" id="GO:0009014">
    <property type="term" value="F:succinyl-diaminopimelate desuccinylase activity"/>
    <property type="evidence" value="ECO:0007669"/>
    <property type="project" value="UniProtKB-UniRule"/>
</dbReference>
<name>A0A1Q8TGP0_9GAMM</name>
<dbReference type="SUPFAM" id="SSF53187">
    <property type="entry name" value="Zn-dependent exopeptidases"/>
    <property type="match status" value="1"/>
</dbReference>
<evidence type="ECO:0000256" key="5">
    <source>
        <dbReference type="ARBA" id="ARBA00022391"/>
    </source>
</evidence>
<keyword evidence="7 15" id="KW-0479">Metal-binding</keyword>
<evidence type="ECO:0000256" key="8">
    <source>
        <dbReference type="ARBA" id="ARBA00022801"/>
    </source>
</evidence>
<dbReference type="InterPro" id="IPR001261">
    <property type="entry name" value="ArgE/DapE_CS"/>
</dbReference>
<keyword evidence="6 15" id="KW-0028">Amino-acid biosynthesis</keyword>
<feature type="binding site" evidence="15">
    <location>
        <position position="75"/>
    </location>
    <ligand>
        <name>Zn(2+)</name>
        <dbReference type="ChEBI" id="CHEBI:29105"/>
        <label>1</label>
    </ligand>
</feature>
<comment type="caution">
    <text evidence="17">The sequence shown here is derived from an EMBL/GenBank/DDBJ whole genome shotgun (WGS) entry which is preliminary data.</text>
</comment>
<dbReference type="PROSITE" id="PS00759">
    <property type="entry name" value="ARGE_DAPE_CPG2_2"/>
    <property type="match status" value="1"/>
</dbReference>
<reference evidence="17 18" key="1">
    <citation type="submission" date="2016-12" db="EMBL/GenBank/DDBJ databases">
        <title>Draft genome sequences of strains Salinicola socius SMB35, Salinicola sp. MH3R3-1 and Chromohalobacter sp. SMB17 from the Verkhnekamsk potash mining region of Russia.</title>
        <authorList>
            <person name="Mavrodi D.V."/>
            <person name="Olsson B.E."/>
            <person name="Korsakova E.S."/>
            <person name="Pyankova A."/>
            <person name="Mavrodi O.V."/>
            <person name="Plotnikova E.G."/>
        </authorList>
    </citation>
    <scope>NUCLEOTIDE SEQUENCE [LARGE SCALE GENOMIC DNA]</scope>
    <source>
        <strain evidence="17 18">SMB17</strain>
    </source>
</reference>
<dbReference type="GO" id="GO:0009089">
    <property type="term" value="P:lysine biosynthetic process via diaminopimelate"/>
    <property type="evidence" value="ECO:0007669"/>
    <property type="project" value="UniProtKB-UniRule"/>
</dbReference>
<feature type="binding site" evidence="15">
    <location>
        <position position="144"/>
    </location>
    <ligand>
        <name>Zn(2+)</name>
        <dbReference type="ChEBI" id="CHEBI:29105"/>
        <label>2</label>
    </ligand>
</feature>
<evidence type="ECO:0000256" key="2">
    <source>
        <dbReference type="ARBA" id="ARBA00006746"/>
    </source>
</evidence>
<evidence type="ECO:0000256" key="3">
    <source>
        <dbReference type="ARBA" id="ARBA00011738"/>
    </source>
</evidence>
<dbReference type="GO" id="GO:0050897">
    <property type="term" value="F:cobalt ion binding"/>
    <property type="evidence" value="ECO:0007669"/>
    <property type="project" value="UniProtKB-UniRule"/>
</dbReference>
<dbReference type="PANTHER" id="PTHR43808:SF31">
    <property type="entry name" value="N-ACETYL-L-CITRULLINE DEACETYLASE"/>
    <property type="match status" value="1"/>
</dbReference>
<comment type="subunit">
    <text evidence="3 15">Homodimer.</text>
</comment>
<dbReference type="PANTHER" id="PTHR43808">
    <property type="entry name" value="ACETYLORNITHINE DEACETYLASE"/>
    <property type="match status" value="1"/>
</dbReference>
<dbReference type="Gene3D" id="3.40.630.10">
    <property type="entry name" value="Zn peptidases"/>
    <property type="match status" value="1"/>
</dbReference>
<dbReference type="Gene3D" id="1.10.150.900">
    <property type="match status" value="1"/>
</dbReference>
<dbReference type="UniPathway" id="UPA00034">
    <property type="reaction ID" value="UER00021"/>
</dbReference>
<dbReference type="Gene3D" id="3.30.70.360">
    <property type="match status" value="1"/>
</dbReference>
<dbReference type="RefSeq" id="WP_075367964.1">
    <property type="nucleotide sequence ID" value="NZ_MSDQ01000005.1"/>
</dbReference>
<keyword evidence="11 15" id="KW-0457">Lysine biosynthesis</keyword>
<evidence type="ECO:0000256" key="14">
    <source>
        <dbReference type="ARBA" id="ARBA00051301"/>
    </source>
</evidence>
<evidence type="ECO:0000313" key="17">
    <source>
        <dbReference type="EMBL" id="OLO12851.1"/>
    </source>
</evidence>
<dbReference type="STRING" id="223900.GCA_000821045_00243"/>
<dbReference type="GO" id="GO:0006526">
    <property type="term" value="P:L-arginine biosynthetic process"/>
    <property type="evidence" value="ECO:0007669"/>
    <property type="project" value="TreeGrafter"/>
</dbReference>
<keyword evidence="9 15" id="KW-0862">Zinc</keyword>
<organism evidence="17 18">
    <name type="scientific">Chromohalobacter japonicus</name>
    <dbReference type="NCBI Taxonomy" id="223900"/>
    <lineage>
        <taxon>Bacteria</taxon>
        <taxon>Pseudomonadati</taxon>
        <taxon>Pseudomonadota</taxon>
        <taxon>Gammaproteobacteria</taxon>
        <taxon>Oceanospirillales</taxon>
        <taxon>Halomonadaceae</taxon>
        <taxon>Chromohalobacter</taxon>
    </lineage>
</organism>
<keyword evidence="8 15" id="KW-0378">Hydrolase</keyword>
<dbReference type="NCBIfam" id="NF009557">
    <property type="entry name" value="PRK13009.1"/>
    <property type="match status" value="1"/>
</dbReference>
<feature type="domain" description="Peptidase M20 dimerisation" evidence="16">
    <location>
        <begin position="185"/>
        <end position="292"/>
    </location>
</feature>
<dbReference type="NCBIfam" id="TIGR01246">
    <property type="entry name" value="dapE_proteo"/>
    <property type="match status" value="1"/>
</dbReference>
<dbReference type="GO" id="GO:0008270">
    <property type="term" value="F:zinc ion binding"/>
    <property type="evidence" value="ECO:0007669"/>
    <property type="project" value="UniProtKB-UniRule"/>
</dbReference>
<dbReference type="EC" id="3.5.1.18" evidence="4 15"/>
<feature type="binding site" evidence="15">
    <location>
        <position position="358"/>
    </location>
    <ligand>
        <name>Zn(2+)</name>
        <dbReference type="ChEBI" id="CHEBI:29105"/>
        <label>2</label>
    </ligand>
</feature>
<dbReference type="Pfam" id="PF07687">
    <property type="entry name" value="M20_dimer"/>
    <property type="match status" value="1"/>
</dbReference>
<evidence type="ECO:0000256" key="6">
    <source>
        <dbReference type="ARBA" id="ARBA00022605"/>
    </source>
</evidence>
<proteinExistence type="inferred from homology"/>
<dbReference type="InterPro" id="IPR002933">
    <property type="entry name" value="Peptidase_M20"/>
</dbReference>
<evidence type="ECO:0000256" key="12">
    <source>
        <dbReference type="ARBA" id="ARBA00023285"/>
    </source>
</evidence>
<evidence type="ECO:0000256" key="15">
    <source>
        <dbReference type="HAMAP-Rule" id="MF_01690"/>
    </source>
</evidence>
<evidence type="ECO:0000256" key="7">
    <source>
        <dbReference type="ARBA" id="ARBA00022723"/>
    </source>
</evidence>
<dbReference type="CDD" id="cd03891">
    <property type="entry name" value="M20_DapE_proteobac"/>
    <property type="match status" value="1"/>
</dbReference>
<dbReference type="GO" id="GO:0019877">
    <property type="term" value="P:diaminopimelate biosynthetic process"/>
    <property type="evidence" value="ECO:0007669"/>
    <property type="project" value="UniProtKB-UniRule"/>
</dbReference>
<feature type="active site" evidence="15">
    <location>
        <position position="77"/>
    </location>
</feature>
<feature type="binding site" evidence="15">
    <location>
        <position position="109"/>
    </location>
    <ligand>
        <name>Zn(2+)</name>
        <dbReference type="ChEBI" id="CHEBI:29105"/>
        <label>2</label>
    </ligand>
</feature>
<comment type="pathway">
    <text evidence="1 15">Amino-acid biosynthesis; L-lysine biosynthesis via DAP pathway; LL-2,6-diaminopimelate from (S)-tetrahydrodipicolinate (succinylase route): step 3/3.</text>
</comment>
<evidence type="ECO:0000256" key="10">
    <source>
        <dbReference type="ARBA" id="ARBA00022915"/>
    </source>
</evidence>
<comment type="similarity">
    <text evidence="2 15">Belongs to the peptidase M20A family. DapE subfamily.</text>
</comment>
<evidence type="ECO:0000256" key="1">
    <source>
        <dbReference type="ARBA" id="ARBA00005130"/>
    </source>
</evidence>
<dbReference type="EMBL" id="MSDQ01000005">
    <property type="protein sequence ID" value="OLO12851.1"/>
    <property type="molecule type" value="Genomic_DNA"/>
</dbReference>
<dbReference type="InterPro" id="IPR005941">
    <property type="entry name" value="DapE_proteobac"/>
</dbReference>
<accession>A0A1Q8TGP0</accession>
<dbReference type="Pfam" id="PF01546">
    <property type="entry name" value="Peptidase_M20"/>
    <property type="match status" value="1"/>
</dbReference>
<dbReference type="FunFam" id="3.40.630.10:FF:000005">
    <property type="entry name" value="Succinyl-diaminopimelate desuccinylase"/>
    <property type="match status" value="1"/>
</dbReference>
<dbReference type="Proteomes" id="UP000186806">
    <property type="component" value="Unassembled WGS sequence"/>
</dbReference>
<protein>
    <recommendedName>
        <fullName evidence="5 15">Succinyl-diaminopimelate desuccinylase</fullName>
        <shortName evidence="15">SDAP desuccinylase</shortName>
        <ecNumber evidence="4 15">3.5.1.18</ecNumber>
    </recommendedName>
    <alternativeName>
        <fullName evidence="13 15">N-succinyl-LL-2,6-diaminoheptanedioate amidohydrolase</fullName>
    </alternativeName>
</protein>
<dbReference type="InterPro" id="IPR011650">
    <property type="entry name" value="Peptidase_M20_dimer"/>
</dbReference>
<evidence type="ECO:0000256" key="11">
    <source>
        <dbReference type="ARBA" id="ARBA00023154"/>
    </source>
</evidence>
<comment type="function">
    <text evidence="15">Catalyzes the hydrolysis of N-succinyl-L,L-diaminopimelic acid (SDAP), forming succinate and LL-2,6-diaminopimelate (DAP), an intermediate involved in the bacterial biosynthesis of lysine and meso-diaminopimelic acid, an essential component of bacterial cell walls.</text>
</comment>
<comment type="catalytic activity">
    <reaction evidence="14 15">
        <text>N-succinyl-(2S,6S)-2,6-diaminopimelate + H2O = (2S,6S)-2,6-diaminopimelate + succinate</text>
        <dbReference type="Rhea" id="RHEA:22608"/>
        <dbReference type="ChEBI" id="CHEBI:15377"/>
        <dbReference type="ChEBI" id="CHEBI:30031"/>
        <dbReference type="ChEBI" id="CHEBI:57609"/>
        <dbReference type="ChEBI" id="CHEBI:58087"/>
        <dbReference type="EC" id="3.5.1.18"/>
    </reaction>
</comment>
<keyword evidence="18" id="KW-1185">Reference proteome</keyword>
<evidence type="ECO:0000256" key="4">
    <source>
        <dbReference type="ARBA" id="ARBA00011921"/>
    </source>
</evidence>
<feature type="binding site" evidence="15">
    <location>
        <position position="109"/>
    </location>
    <ligand>
        <name>Zn(2+)</name>
        <dbReference type="ChEBI" id="CHEBI:29105"/>
        <label>1</label>
    </ligand>
</feature>
<dbReference type="InterPro" id="IPR050072">
    <property type="entry name" value="Peptidase_M20A"/>
</dbReference>
<evidence type="ECO:0000256" key="9">
    <source>
        <dbReference type="ARBA" id="ARBA00022833"/>
    </source>
</evidence>
<dbReference type="HAMAP" id="MF_01690">
    <property type="entry name" value="DapE"/>
    <property type="match status" value="1"/>
</dbReference>
<sequence>MPTTDRTTPASPTLALAFELLRRRSVTPDDAGCQALMIARLEQLGFHVERLRIGEVDNFWATRGDSGPMLVFAGHTDVVPTGPESDWEHPPFEPCIDAAGMLCGRGAADMKGSLAAMITAVEDFLAAHPAHPGRIGFLITADEEGPAFHGTRAVVEHLRERGIAPDYCIVGEPSSSERVGDTLKNGRRGSLGGVLRVKGVQGHVAYPHLARNPVHEAIPALAALAAEHWDTGNDFFPATSFQISNLQAGTGATNVIPGQLEVVFNFRFSTEVTAEALKTRTAEILDDFALDYTLDWTLNGDPFLTTGGALVDATVASVEDMLGYRPQLSTGGGTSDGRFVATLGAQVIELGPTNATIHKVDERIRAADLETLSRLYTTIMQRLLT</sequence>
<dbReference type="InterPro" id="IPR036264">
    <property type="entry name" value="Bact_exopeptidase_dim_dom"/>
</dbReference>
<dbReference type="AlphaFoldDB" id="A0A1Q8TGP0"/>